<organism evidence="1 2">
    <name type="scientific">Mycoemilia scoparia</name>
    <dbReference type="NCBI Taxonomy" id="417184"/>
    <lineage>
        <taxon>Eukaryota</taxon>
        <taxon>Fungi</taxon>
        <taxon>Fungi incertae sedis</taxon>
        <taxon>Zoopagomycota</taxon>
        <taxon>Kickxellomycotina</taxon>
        <taxon>Kickxellomycetes</taxon>
        <taxon>Kickxellales</taxon>
        <taxon>Kickxellaceae</taxon>
        <taxon>Mycoemilia</taxon>
    </lineage>
</organism>
<comment type="caution">
    <text evidence="1">The sequence shown here is derived from an EMBL/GenBank/DDBJ whole genome shotgun (WGS) entry which is preliminary data.</text>
</comment>
<evidence type="ECO:0000313" key="1">
    <source>
        <dbReference type="EMBL" id="KAJ1916983.1"/>
    </source>
</evidence>
<name>A0A9W8DMT0_9FUNG</name>
<reference evidence="1" key="1">
    <citation type="submission" date="2022-07" db="EMBL/GenBank/DDBJ databases">
        <title>Phylogenomic reconstructions and comparative analyses of Kickxellomycotina fungi.</title>
        <authorList>
            <person name="Reynolds N.K."/>
            <person name="Stajich J.E."/>
            <person name="Barry K."/>
            <person name="Grigoriev I.V."/>
            <person name="Crous P."/>
            <person name="Smith M.E."/>
        </authorList>
    </citation>
    <scope>NUCLEOTIDE SEQUENCE</scope>
    <source>
        <strain evidence="1">NBRC 100468</strain>
    </source>
</reference>
<dbReference type="AlphaFoldDB" id="A0A9W8DMT0"/>
<protein>
    <submittedName>
        <fullName evidence="1">Uncharacterized protein</fullName>
    </submittedName>
</protein>
<dbReference type="Proteomes" id="UP001150538">
    <property type="component" value="Unassembled WGS sequence"/>
</dbReference>
<proteinExistence type="predicted"/>
<gene>
    <name evidence="1" type="ORF">H4219_003454</name>
</gene>
<dbReference type="EMBL" id="JANBPU010000084">
    <property type="protein sequence ID" value="KAJ1916983.1"/>
    <property type="molecule type" value="Genomic_DNA"/>
</dbReference>
<accession>A0A9W8DMT0</accession>
<keyword evidence="2" id="KW-1185">Reference proteome</keyword>
<sequence length="134" mass="15415">MDNIPFWNTKVMSALAISHISSLKASYDDLKYTVFPKPKHILNEIYAVLEQLHKIMFTKFDLSDLRNLKIKRDSRIDIFENILGQLQSVFGVLENVINDLSTPMKVNIVKNRVQGYLLHGDDDDGYGKMDKGKK</sequence>
<evidence type="ECO:0000313" key="2">
    <source>
        <dbReference type="Proteomes" id="UP001150538"/>
    </source>
</evidence>